<dbReference type="GO" id="GO:0020037">
    <property type="term" value="F:heme binding"/>
    <property type="evidence" value="ECO:0007669"/>
    <property type="project" value="InterPro"/>
</dbReference>
<protein>
    <submittedName>
        <fullName evidence="7">C-type cytochrome</fullName>
    </submittedName>
</protein>
<evidence type="ECO:0000313" key="8">
    <source>
        <dbReference type="Proteomes" id="UP000559626"/>
    </source>
</evidence>
<organism evidence="7 8">
    <name type="scientific">Hymenobacter polaris</name>
    <dbReference type="NCBI Taxonomy" id="2682546"/>
    <lineage>
        <taxon>Bacteria</taxon>
        <taxon>Pseudomonadati</taxon>
        <taxon>Bacteroidota</taxon>
        <taxon>Cytophagia</taxon>
        <taxon>Cytophagales</taxon>
        <taxon>Hymenobacteraceae</taxon>
        <taxon>Hymenobacter</taxon>
    </lineage>
</organism>
<evidence type="ECO:0000256" key="1">
    <source>
        <dbReference type="ARBA" id="ARBA00022617"/>
    </source>
</evidence>
<dbReference type="GO" id="GO:0046872">
    <property type="term" value="F:metal ion binding"/>
    <property type="evidence" value="ECO:0007669"/>
    <property type="project" value="UniProtKB-KW"/>
</dbReference>
<dbReference type="PIRSF" id="PIRSF028099">
    <property type="entry name" value="DUF1111"/>
    <property type="match status" value="1"/>
</dbReference>
<dbReference type="PANTHER" id="PTHR30600">
    <property type="entry name" value="CYTOCHROME C PEROXIDASE-RELATED"/>
    <property type="match status" value="1"/>
</dbReference>
<sequence>MALLSATVLSACEKAQDDTGPLGTSVSQDAKAGPGTSSTDFAGPAGGSNTVNRSDEQAFNQPSPALMGPDVTYHNTGQGNFEQVFSLQQLVPLWNHNKCSGCHVAGGRSPLGLDPQVPQLLFRVSAPGVADDGGPNPVPGIGGQIQPFAIVNGAVGIGPEGTVSTTYVEQLQAFVDGQAYSLRTPTYTPSVALPAGTMLSPRIGPQIAGLGLLEAVAEQDIVALADPDDRDHDGITGRPNRVWDAAAQQTVLGRFGWKANQPNLLQQAAAAFNGDLGITSPFFPLESNVPGGGRNKKGPGVKLPSGGLSSITAAALMLKNSAASTTPTDIDTDALFSTAFYTGTLGVPATRNTSDPQVQAGQALFISAKCAVCHTPALRTSPMAPYGLGGQTIHPYTDLLLHDMGPGLADNRPDFLATGSEWRTPPLWGLGLSAVTSNHTNYLHDGRARNVLEAVMWHGGEGDFSRRYVAQLSQADRNALVAFVNSL</sequence>
<dbReference type="RefSeq" id="WP_169532312.1">
    <property type="nucleotide sequence ID" value="NZ_JABBGH010000002.1"/>
</dbReference>
<dbReference type="Pfam" id="PF06537">
    <property type="entry name" value="DHOR"/>
    <property type="match status" value="1"/>
</dbReference>
<dbReference type="InterPro" id="IPR010538">
    <property type="entry name" value="DHOR"/>
</dbReference>
<dbReference type="PANTHER" id="PTHR30600:SF4">
    <property type="entry name" value="CYTOCHROME C DOMAIN-CONTAINING PROTEIN"/>
    <property type="match status" value="1"/>
</dbReference>
<gene>
    <name evidence="7" type="ORF">HHL22_15855</name>
</gene>
<dbReference type="InterPro" id="IPR009056">
    <property type="entry name" value="Cyt_c-like_dom"/>
</dbReference>
<reference evidence="7 8" key="1">
    <citation type="submission" date="2020-04" db="EMBL/GenBank/DDBJ databases">
        <title>Hymenobacter polaris sp. nov., isolated from Arctic soil.</title>
        <authorList>
            <person name="Dahal R.H."/>
        </authorList>
    </citation>
    <scope>NUCLEOTIDE SEQUENCE [LARGE SCALE GENOMIC DNA]</scope>
    <source>
        <strain evidence="7 8">RP-2-7</strain>
    </source>
</reference>
<feature type="compositionally biased region" description="Polar residues" evidence="5">
    <location>
        <begin position="47"/>
        <end position="63"/>
    </location>
</feature>
<dbReference type="EMBL" id="JABBGH010000002">
    <property type="protein sequence ID" value="NML66682.1"/>
    <property type="molecule type" value="Genomic_DNA"/>
</dbReference>
<dbReference type="InterPro" id="IPR036909">
    <property type="entry name" value="Cyt_c-like_dom_sf"/>
</dbReference>
<evidence type="ECO:0000313" key="7">
    <source>
        <dbReference type="EMBL" id="NML66682.1"/>
    </source>
</evidence>
<dbReference type="PROSITE" id="PS51007">
    <property type="entry name" value="CYTC"/>
    <property type="match status" value="1"/>
</dbReference>
<evidence type="ECO:0000256" key="2">
    <source>
        <dbReference type="ARBA" id="ARBA00022723"/>
    </source>
</evidence>
<dbReference type="GO" id="GO:0004130">
    <property type="term" value="F:cytochrome-c peroxidase activity"/>
    <property type="evidence" value="ECO:0007669"/>
    <property type="project" value="TreeGrafter"/>
</dbReference>
<feature type="region of interest" description="Disordered" evidence="5">
    <location>
        <begin position="14"/>
        <end position="69"/>
    </location>
</feature>
<feature type="domain" description="Cytochrome c" evidence="6">
    <location>
        <begin position="356"/>
        <end position="487"/>
    </location>
</feature>
<accession>A0A7Y0AG35</accession>
<dbReference type="SUPFAM" id="SSF46626">
    <property type="entry name" value="Cytochrome c"/>
    <property type="match status" value="1"/>
</dbReference>
<keyword evidence="3 4" id="KW-0408">Iron</keyword>
<keyword evidence="2 4" id="KW-0479">Metal-binding</keyword>
<evidence type="ECO:0000256" key="3">
    <source>
        <dbReference type="ARBA" id="ARBA00023004"/>
    </source>
</evidence>
<name>A0A7Y0AG35_9BACT</name>
<keyword evidence="1 4" id="KW-0349">Heme</keyword>
<comment type="caution">
    <text evidence="7">The sequence shown here is derived from an EMBL/GenBank/DDBJ whole genome shotgun (WGS) entry which is preliminary data.</text>
</comment>
<dbReference type="GO" id="GO:0009055">
    <property type="term" value="F:electron transfer activity"/>
    <property type="evidence" value="ECO:0007669"/>
    <property type="project" value="InterPro"/>
</dbReference>
<dbReference type="Gene3D" id="1.10.760.10">
    <property type="entry name" value="Cytochrome c-like domain"/>
    <property type="match status" value="1"/>
</dbReference>
<evidence type="ECO:0000256" key="4">
    <source>
        <dbReference type="PROSITE-ProRule" id="PRU00433"/>
    </source>
</evidence>
<dbReference type="AlphaFoldDB" id="A0A7Y0AG35"/>
<keyword evidence="8" id="KW-1185">Reference proteome</keyword>
<dbReference type="Proteomes" id="UP000559626">
    <property type="component" value="Unassembled WGS sequence"/>
</dbReference>
<proteinExistence type="predicted"/>
<evidence type="ECO:0000256" key="5">
    <source>
        <dbReference type="SAM" id="MobiDB-lite"/>
    </source>
</evidence>
<dbReference type="InterPro" id="IPR051395">
    <property type="entry name" value="Cytochrome_c_Peroxidase/MauG"/>
</dbReference>
<evidence type="ECO:0000259" key="6">
    <source>
        <dbReference type="PROSITE" id="PS51007"/>
    </source>
</evidence>